<name>K6UPY7_PLACD</name>
<dbReference type="InterPro" id="IPR008780">
    <property type="entry name" value="Plasmodium_Vir"/>
</dbReference>
<reference evidence="1 2" key="1">
    <citation type="journal article" date="2012" name="Nat. Genet.">
        <title>Plasmodium cynomolgi genome sequences provide insight into Plasmodium vivax and the monkey malaria clade.</title>
        <authorList>
            <person name="Tachibana S."/>
            <person name="Sullivan S.A."/>
            <person name="Kawai S."/>
            <person name="Nakamura S."/>
            <person name="Kim H.R."/>
            <person name="Goto N."/>
            <person name="Arisue N."/>
            <person name="Palacpac N.M.Q."/>
            <person name="Honma H."/>
            <person name="Yagi M."/>
            <person name="Tougan T."/>
            <person name="Katakai Y."/>
            <person name="Kaneko O."/>
            <person name="Mita T."/>
            <person name="Kita K."/>
            <person name="Yasutomi Y."/>
            <person name="Sutton P.L."/>
            <person name="Shakhbatyan R."/>
            <person name="Horii T."/>
            <person name="Yasunaga T."/>
            <person name="Barnwell J.W."/>
            <person name="Escalante A.A."/>
            <person name="Carlton J.M."/>
            <person name="Tanabe K."/>
        </authorList>
    </citation>
    <scope>NUCLEOTIDE SEQUENCE [LARGE SCALE GENOMIC DNA]</scope>
    <source>
        <strain evidence="1 2">B</strain>
    </source>
</reference>
<protein>
    <submittedName>
        <fullName evidence="1">KIR-like CYIR protein</fullName>
    </submittedName>
</protein>
<accession>K6UPY7</accession>
<keyword evidence="2" id="KW-1185">Reference proteome</keyword>
<organism evidence="1 2">
    <name type="scientific">Plasmodium cynomolgi (strain B)</name>
    <dbReference type="NCBI Taxonomy" id="1120755"/>
    <lineage>
        <taxon>Eukaryota</taxon>
        <taxon>Sar</taxon>
        <taxon>Alveolata</taxon>
        <taxon>Apicomplexa</taxon>
        <taxon>Aconoidasida</taxon>
        <taxon>Haemosporida</taxon>
        <taxon>Plasmodiidae</taxon>
        <taxon>Plasmodium</taxon>
        <taxon>Plasmodium (Plasmodium)</taxon>
    </lineage>
</organism>
<dbReference type="Pfam" id="PF05795">
    <property type="entry name" value="Plasmodium_Vir"/>
    <property type="match status" value="1"/>
</dbReference>
<dbReference type="PhylomeDB" id="K6UPY7"/>
<dbReference type="GeneID" id="14691339"/>
<gene>
    <name evidence="1" type="ORF">PCYB_032270</name>
</gene>
<dbReference type="VEuPathDB" id="PlasmoDB:PCYB_032270"/>
<dbReference type="OrthoDB" id="381419at2759"/>
<dbReference type="RefSeq" id="XP_004220945.1">
    <property type="nucleotide sequence ID" value="XM_004220897.1"/>
</dbReference>
<dbReference type="Proteomes" id="UP000006319">
    <property type="component" value="Chromosome 3"/>
</dbReference>
<dbReference type="KEGG" id="pcy:PCYB_032270"/>
<dbReference type="AlphaFoldDB" id="K6UPY7"/>
<evidence type="ECO:0000313" key="2">
    <source>
        <dbReference type="Proteomes" id="UP000006319"/>
    </source>
</evidence>
<evidence type="ECO:0000313" key="1">
    <source>
        <dbReference type="EMBL" id="GAB64814.1"/>
    </source>
</evidence>
<dbReference type="EMBL" id="DF157095">
    <property type="protein sequence ID" value="GAB64814.1"/>
    <property type="molecule type" value="Genomic_DNA"/>
</dbReference>
<sequence>MYEKFNNAVSTSICDSSKIRDSSWLAFKYFTPHKGKIEKAYCYSLTMNRVDEHYGKRCELLYYWIIDIIKGNLDSGHFPQATKSICNLLKELQPTWDCKNIYPGVGESLFEYGKKIYDYTHDHKTLEEQLKKSGGKCSGKYYKYLKDVEEAFKKVNSICGSGKTEPYCEYIKRERTPYADKDEELELEYEEARGQEHVADGREKVENSELALLFFFYIRYNYNSGQLSLIWTII</sequence>
<proteinExistence type="predicted"/>